<dbReference type="EMBL" id="MU070322">
    <property type="protein sequence ID" value="KAF5828325.1"/>
    <property type="molecule type" value="Genomic_DNA"/>
</dbReference>
<name>A0ABQ7G134_DUNSA</name>
<dbReference type="Proteomes" id="UP000815325">
    <property type="component" value="Unassembled WGS sequence"/>
</dbReference>
<reference evidence="2" key="1">
    <citation type="submission" date="2017-08" db="EMBL/GenBank/DDBJ databases">
        <authorList>
            <person name="Polle J.E."/>
            <person name="Barry K."/>
            <person name="Cushman J."/>
            <person name="Schmutz J."/>
            <person name="Tran D."/>
            <person name="Hathwaick L.T."/>
            <person name="Yim W.C."/>
            <person name="Jenkins J."/>
            <person name="Mckie-Krisberg Z.M."/>
            <person name="Prochnik S."/>
            <person name="Lindquist E."/>
            <person name="Dockter R.B."/>
            <person name="Adam C."/>
            <person name="Molina H."/>
            <person name="Bunkerborg J."/>
            <person name="Jin E."/>
            <person name="Buchheim M."/>
            <person name="Magnuson J."/>
        </authorList>
    </citation>
    <scope>NUCLEOTIDE SEQUENCE</scope>
    <source>
        <strain evidence="2">CCAP 19/18</strain>
    </source>
</reference>
<keyword evidence="3" id="KW-1185">Reference proteome</keyword>
<protein>
    <recommendedName>
        <fullName evidence="4">Peptidase S54 rhomboid domain-containing protein</fullName>
    </recommendedName>
</protein>
<organism evidence="2 3">
    <name type="scientific">Dunaliella salina</name>
    <name type="common">Green alga</name>
    <name type="synonym">Protococcus salinus</name>
    <dbReference type="NCBI Taxonomy" id="3046"/>
    <lineage>
        <taxon>Eukaryota</taxon>
        <taxon>Viridiplantae</taxon>
        <taxon>Chlorophyta</taxon>
        <taxon>core chlorophytes</taxon>
        <taxon>Chlorophyceae</taxon>
        <taxon>CS clade</taxon>
        <taxon>Chlamydomonadales</taxon>
        <taxon>Dunaliellaceae</taxon>
        <taxon>Dunaliella</taxon>
    </lineage>
</organism>
<gene>
    <name evidence="2" type="ORF">DUNSADRAFT_17781</name>
</gene>
<evidence type="ECO:0000313" key="2">
    <source>
        <dbReference type="EMBL" id="KAF5828325.1"/>
    </source>
</evidence>
<evidence type="ECO:0000313" key="3">
    <source>
        <dbReference type="Proteomes" id="UP000815325"/>
    </source>
</evidence>
<comment type="caution">
    <text evidence="2">The sequence shown here is derived from an EMBL/GenBank/DDBJ whole genome shotgun (WGS) entry which is preliminary data.</text>
</comment>
<evidence type="ECO:0008006" key="4">
    <source>
        <dbReference type="Google" id="ProtNLM"/>
    </source>
</evidence>
<feature type="region of interest" description="Disordered" evidence="1">
    <location>
        <begin position="112"/>
        <end position="143"/>
    </location>
</feature>
<evidence type="ECO:0000256" key="1">
    <source>
        <dbReference type="SAM" id="MobiDB-lite"/>
    </source>
</evidence>
<sequence>MPAVAGALASKSAFPRNGGHFYYIRSACGFSSVACAIQVVTGEQKRSRVPVTGIDVPSQFLWVRDVMASHILFPESSFPGHISGVLAGLVYVHGIKPIARLVKQVFQGSTSRARRPTATASDTGPRILDEGTTSGRDSEAEPGLATFRLCDVGFFDPEPGSTRVSD</sequence>
<proteinExistence type="predicted"/>
<accession>A0ABQ7G134</accession>